<reference evidence="6 7" key="1">
    <citation type="submission" date="2018-04" db="EMBL/GenBank/DDBJ databases">
        <authorList>
            <person name="Zhang X."/>
            <person name="Yuan J."/>
            <person name="Li F."/>
            <person name="Xiang J."/>
        </authorList>
    </citation>
    <scope>NUCLEOTIDE SEQUENCE [LARGE SCALE GENOMIC DNA]</scope>
    <source>
        <tissue evidence="6">Muscle</tissue>
    </source>
</reference>
<dbReference type="SUPFAM" id="SSF54236">
    <property type="entry name" value="Ubiquitin-like"/>
    <property type="match status" value="1"/>
</dbReference>
<dbReference type="Pfam" id="PF11976">
    <property type="entry name" value="Rad60-SLD"/>
    <property type="match status" value="1"/>
</dbReference>
<dbReference type="InterPro" id="IPR000626">
    <property type="entry name" value="Ubiquitin-like_dom"/>
</dbReference>
<keyword evidence="1 3" id="KW-0863">Zinc-finger</keyword>
<dbReference type="InterPro" id="IPR022617">
    <property type="entry name" value="Rad60/SUMO-like_dom"/>
</dbReference>
<evidence type="ECO:0000256" key="2">
    <source>
        <dbReference type="ARBA" id="ARBA00022833"/>
    </source>
</evidence>
<evidence type="ECO:0000256" key="3">
    <source>
        <dbReference type="PROSITE-ProRule" id="PRU00175"/>
    </source>
</evidence>
<dbReference type="SMART" id="SM00213">
    <property type="entry name" value="UBQ"/>
    <property type="match status" value="1"/>
</dbReference>
<feature type="domain" description="RING-type" evidence="5">
    <location>
        <begin position="5"/>
        <end position="49"/>
    </location>
</feature>
<dbReference type="InterPro" id="IPR029071">
    <property type="entry name" value="Ubiquitin-like_domsf"/>
</dbReference>
<dbReference type="EMBL" id="QCYY01002114">
    <property type="protein sequence ID" value="ROT72749.1"/>
    <property type="molecule type" value="Genomic_DNA"/>
</dbReference>
<dbReference type="Pfam" id="PF14634">
    <property type="entry name" value="zf-RING_5"/>
    <property type="match status" value="1"/>
</dbReference>
<name>A0A3R7PI70_PENVA</name>
<sequence>MAPKCKVCHGFFGPGDKAPLSLQCGHSTCKQCVLRLIDETGEIKCPTCRVVTDGANAEDLPVNYDLLDTATDDLEAPVRISVIVKDLTGKQFRVEVEPSSQVIQIKRSLFNQYGLTVDNIALMLHGQRLREDETIADNGIVEGDIIEMTTRYEGGEVGGI</sequence>
<dbReference type="InterPro" id="IPR013083">
    <property type="entry name" value="Znf_RING/FYVE/PHD"/>
</dbReference>
<evidence type="ECO:0000313" key="7">
    <source>
        <dbReference type="Proteomes" id="UP000283509"/>
    </source>
</evidence>
<accession>A0A3R7PI70</accession>
<evidence type="ECO:0000256" key="1">
    <source>
        <dbReference type="ARBA" id="ARBA00022771"/>
    </source>
</evidence>
<dbReference type="PROSITE" id="PS50053">
    <property type="entry name" value="UBIQUITIN_2"/>
    <property type="match status" value="1"/>
</dbReference>
<dbReference type="CDD" id="cd17039">
    <property type="entry name" value="Ubl_ubiquitin_like"/>
    <property type="match status" value="1"/>
</dbReference>
<dbReference type="Gene3D" id="3.10.20.90">
    <property type="entry name" value="Phosphatidylinositol 3-kinase Catalytic Subunit, Chain A, domain 1"/>
    <property type="match status" value="1"/>
</dbReference>
<dbReference type="PROSITE" id="PS50089">
    <property type="entry name" value="ZF_RING_2"/>
    <property type="match status" value="1"/>
</dbReference>
<dbReference type="Gene3D" id="3.30.40.10">
    <property type="entry name" value="Zinc/RING finger domain, C3HC4 (zinc finger)"/>
    <property type="match status" value="1"/>
</dbReference>
<dbReference type="OrthoDB" id="6334960at2759"/>
<evidence type="ECO:0000259" key="4">
    <source>
        <dbReference type="PROSITE" id="PS50053"/>
    </source>
</evidence>
<dbReference type="AlphaFoldDB" id="A0A3R7PI70"/>
<evidence type="ECO:0000259" key="5">
    <source>
        <dbReference type="PROSITE" id="PS50089"/>
    </source>
</evidence>
<feature type="domain" description="Ubiquitin-like" evidence="4">
    <location>
        <begin position="80"/>
        <end position="155"/>
    </location>
</feature>
<dbReference type="PANTHER" id="PTHR47156">
    <property type="entry name" value="PROTEIN CBG20824"/>
    <property type="match status" value="1"/>
</dbReference>
<dbReference type="STRING" id="6689.A0A3R7PI70"/>
<dbReference type="Proteomes" id="UP000283509">
    <property type="component" value="Unassembled WGS sequence"/>
</dbReference>
<keyword evidence="2" id="KW-0862">Zinc</keyword>
<comment type="caution">
    <text evidence="6">The sequence shown here is derived from an EMBL/GenBank/DDBJ whole genome shotgun (WGS) entry which is preliminary data.</text>
</comment>
<protein>
    <submittedName>
        <fullName evidence="6">Putative E3 ubiquitin-protein ligase KEG</fullName>
    </submittedName>
</protein>
<dbReference type="PANTHER" id="PTHR47156:SF10">
    <property type="entry name" value="E3 UBIQUITIN-PROTEIN LIGASE TRIM-21-RELATED"/>
    <property type="match status" value="1"/>
</dbReference>
<keyword evidence="7" id="KW-1185">Reference proteome</keyword>
<dbReference type="SMART" id="SM00184">
    <property type="entry name" value="RING"/>
    <property type="match status" value="1"/>
</dbReference>
<reference evidence="6 7" key="2">
    <citation type="submission" date="2019-01" db="EMBL/GenBank/DDBJ databases">
        <title>The decoding of complex shrimp genome reveals the adaptation for benthos swimmer, frequently molting mechanism and breeding impact on genome.</title>
        <authorList>
            <person name="Sun Y."/>
            <person name="Gao Y."/>
            <person name="Yu Y."/>
        </authorList>
    </citation>
    <scope>NUCLEOTIDE SEQUENCE [LARGE SCALE GENOMIC DNA]</scope>
    <source>
        <tissue evidence="6">Muscle</tissue>
    </source>
</reference>
<keyword evidence="1 3" id="KW-0479">Metal-binding</keyword>
<evidence type="ECO:0000313" key="6">
    <source>
        <dbReference type="EMBL" id="ROT72749.1"/>
    </source>
</evidence>
<dbReference type="SUPFAM" id="SSF57850">
    <property type="entry name" value="RING/U-box"/>
    <property type="match status" value="1"/>
</dbReference>
<dbReference type="GO" id="GO:0008270">
    <property type="term" value="F:zinc ion binding"/>
    <property type="evidence" value="ECO:0007669"/>
    <property type="project" value="UniProtKB-KW"/>
</dbReference>
<gene>
    <name evidence="6" type="ORF">C7M84_008864</name>
</gene>
<organism evidence="6 7">
    <name type="scientific">Penaeus vannamei</name>
    <name type="common">Whiteleg shrimp</name>
    <name type="synonym">Litopenaeus vannamei</name>
    <dbReference type="NCBI Taxonomy" id="6689"/>
    <lineage>
        <taxon>Eukaryota</taxon>
        <taxon>Metazoa</taxon>
        <taxon>Ecdysozoa</taxon>
        <taxon>Arthropoda</taxon>
        <taxon>Crustacea</taxon>
        <taxon>Multicrustacea</taxon>
        <taxon>Malacostraca</taxon>
        <taxon>Eumalacostraca</taxon>
        <taxon>Eucarida</taxon>
        <taxon>Decapoda</taxon>
        <taxon>Dendrobranchiata</taxon>
        <taxon>Penaeoidea</taxon>
        <taxon>Penaeidae</taxon>
        <taxon>Penaeus</taxon>
    </lineage>
</organism>
<dbReference type="InterPro" id="IPR001841">
    <property type="entry name" value="Znf_RING"/>
</dbReference>
<dbReference type="InterPro" id="IPR052667">
    <property type="entry name" value="E3_ubiquitin-ligase_RING"/>
</dbReference>
<proteinExistence type="predicted"/>